<gene>
    <name evidence="2" type="ORF">SAMN04489764_0347</name>
</gene>
<feature type="region of interest" description="Disordered" evidence="1">
    <location>
        <begin position="1"/>
        <end position="22"/>
    </location>
</feature>
<dbReference type="InterPro" id="IPR020835">
    <property type="entry name" value="Catalase_sf"/>
</dbReference>
<evidence type="ECO:0000313" key="2">
    <source>
        <dbReference type="EMBL" id="SDQ35267.1"/>
    </source>
</evidence>
<evidence type="ECO:0008006" key="4">
    <source>
        <dbReference type="Google" id="ProtNLM"/>
    </source>
</evidence>
<dbReference type="GO" id="GO:0020037">
    <property type="term" value="F:heme binding"/>
    <property type="evidence" value="ECO:0007669"/>
    <property type="project" value="InterPro"/>
</dbReference>
<dbReference type="AlphaFoldDB" id="A0A1H1A6I1"/>
<dbReference type="STRING" id="35622.SAMN04489764_0347"/>
<name>A0A1H1A6I1_9ACTN</name>
<proteinExistence type="predicted"/>
<keyword evidence="3" id="KW-1185">Reference proteome</keyword>
<organism evidence="2 3">
    <name type="scientific">Thermostaphylospora chromogena</name>
    <dbReference type="NCBI Taxonomy" id="35622"/>
    <lineage>
        <taxon>Bacteria</taxon>
        <taxon>Bacillati</taxon>
        <taxon>Actinomycetota</taxon>
        <taxon>Actinomycetes</taxon>
        <taxon>Streptosporangiales</taxon>
        <taxon>Thermomonosporaceae</taxon>
        <taxon>Thermostaphylospora</taxon>
    </lineage>
</organism>
<accession>A0A1H1A6I1</accession>
<dbReference type="EMBL" id="FNKK01000002">
    <property type="protein sequence ID" value="SDQ35267.1"/>
    <property type="molecule type" value="Genomic_DNA"/>
</dbReference>
<evidence type="ECO:0000256" key="1">
    <source>
        <dbReference type="SAM" id="MobiDB-lite"/>
    </source>
</evidence>
<dbReference type="Proteomes" id="UP000217103">
    <property type="component" value="Unassembled WGS sequence"/>
</dbReference>
<protein>
    <recommendedName>
        <fullName evidence="4">Phosphodiesterase</fullName>
    </recommendedName>
</protein>
<evidence type="ECO:0000313" key="3">
    <source>
        <dbReference type="Proteomes" id="UP000217103"/>
    </source>
</evidence>
<dbReference type="RefSeq" id="WP_093257208.1">
    <property type="nucleotide sequence ID" value="NZ_FNKK01000002.1"/>
</dbReference>
<dbReference type="OrthoDB" id="3368165at2"/>
<dbReference type="SUPFAM" id="SSF56634">
    <property type="entry name" value="Heme-dependent catalase-like"/>
    <property type="match status" value="1"/>
</dbReference>
<sequence>MAVPGTARPVRRTAAPDGGRVAAPRAAVRDAAERAAEVAGRVVGGLRRGRALHTRGVCAAATLTVAWPPVRPLGVASLDRQGRTEVLVRLSKGVSLPGRLPDVLGLAIRLPDPEGDVDLLLSTAAPPPLGWLPIPRRAFTSGPYSSLARYRHRDGPLRLVAVPYGEAVPADPRLLGTALAHAPLLFQLFAQPPRGPGRPLAMLRVHTPLPETDVPFDPVENAHPGLRLPETIGRLRRGAYAGSRAARRAPHPR</sequence>
<dbReference type="Gene3D" id="2.40.180.10">
    <property type="entry name" value="Catalase core domain"/>
    <property type="match status" value="1"/>
</dbReference>
<reference evidence="2 3" key="1">
    <citation type="submission" date="2016-10" db="EMBL/GenBank/DDBJ databases">
        <authorList>
            <person name="de Groot N.N."/>
        </authorList>
    </citation>
    <scope>NUCLEOTIDE SEQUENCE [LARGE SCALE GENOMIC DNA]</scope>
    <source>
        <strain evidence="2 3">DSM 43794</strain>
    </source>
</reference>